<accession>A0A7M7QC01</accession>
<dbReference type="Proteomes" id="UP000002358">
    <property type="component" value="Unassembled WGS sequence"/>
</dbReference>
<dbReference type="InParanoid" id="A0A7M7QC01"/>
<evidence type="ECO:0000313" key="2">
    <source>
        <dbReference type="Proteomes" id="UP000002358"/>
    </source>
</evidence>
<reference evidence="1" key="1">
    <citation type="submission" date="2021-01" db="UniProtKB">
        <authorList>
            <consortium name="EnsemblMetazoa"/>
        </authorList>
    </citation>
    <scope>IDENTIFICATION</scope>
</reference>
<dbReference type="EnsemblMetazoa" id="XM_031928287">
    <property type="protein sequence ID" value="XP_031784147"/>
    <property type="gene ID" value="LOC116417095"/>
</dbReference>
<dbReference type="SUPFAM" id="SSF56672">
    <property type="entry name" value="DNA/RNA polymerases"/>
    <property type="match status" value="1"/>
</dbReference>
<dbReference type="InterPro" id="IPR023211">
    <property type="entry name" value="DNA_pol_palm_dom_sf"/>
</dbReference>
<protein>
    <recommendedName>
        <fullName evidence="3">DNA-directed DNA polymerase</fullName>
    </recommendedName>
</protein>
<dbReference type="GO" id="GO:0071897">
    <property type="term" value="P:DNA biosynthetic process"/>
    <property type="evidence" value="ECO:0007669"/>
    <property type="project" value="UniProtKB-ARBA"/>
</dbReference>
<dbReference type="PANTHER" id="PTHR31511:SF12">
    <property type="entry name" value="RHO TERMINATION FACTOR N-TERMINAL DOMAIN-CONTAINING PROTEIN"/>
    <property type="match status" value="1"/>
</dbReference>
<dbReference type="AlphaFoldDB" id="A0A7M7QC01"/>
<evidence type="ECO:0008006" key="3">
    <source>
        <dbReference type="Google" id="ProtNLM"/>
    </source>
</evidence>
<dbReference type="PANTHER" id="PTHR31511">
    <property type="entry name" value="PROTEIN CBG23764"/>
    <property type="match status" value="1"/>
</dbReference>
<organism evidence="1 2">
    <name type="scientific">Nasonia vitripennis</name>
    <name type="common">Parasitic wasp</name>
    <dbReference type="NCBI Taxonomy" id="7425"/>
    <lineage>
        <taxon>Eukaryota</taxon>
        <taxon>Metazoa</taxon>
        <taxon>Ecdysozoa</taxon>
        <taxon>Arthropoda</taxon>
        <taxon>Hexapoda</taxon>
        <taxon>Insecta</taxon>
        <taxon>Pterygota</taxon>
        <taxon>Neoptera</taxon>
        <taxon>Endopterygota</taxon>
        <taxon>Hymenoptera</taxon>
        <taxon>Apocrita</taxon>
        <taxon>Proctotrupomorpha</taxon>
        <taxon>Chalcidoidea</taxon>
        <taxon>Pteromalidae</taxon>
        <taxon>Pteromalinae</taxon>
        <taxon>Nasonia</taxon>
    </lineage>
</organism>
<dbReference type="KEGG" id="nvi:116417095"/>
<dbReference type="RefSeq" id="XP_031784147.1">
    <property type="nucleotide sequence ID" value="XM_031928287.1"/>
</dbReference>
<name>A0A7M7QC01_NASVI</name>
<dbReference type="OrthoDB" id="5976067at2759"/>
<keyword evidence="2" id="KW-1185">Reference proteome</keyword>
<sequence length="341" mass="40498">MRAVAKNEFEKNFFKLMNNAVFGKTMENIRKRVTVKLMSKYDGRYGVEAQISKPNFHSSSIFNENLVAIQLNKTDILMNKPIYVGLVVLDLSKTLMYDFHYNYIRQMYKDNCKLLYTDTDSFIYAVKCDDFNEDMKKNIHKFDTSNYPADNVFNMPCVNKKVVGLMKDECNGQILTEFVGLRSKMYSTRVNNQDSMKKIKGIKASVVKKTIEFNDYLDCLRNSRIQSREQYAIRSKLHKVETIRQRKIALSPYDDKRFLQDNTIDTIAWGHYQILQNGKEKRVRFKEDPTIHLMYKWKFAHHEARCGKWEQVARDRQRFRRRILQINEIILPVIVKKLKEM</sequence>
<proteinExistence type="predicted"/>
<dbReference type="GeneID" id="116417095"/>
<dbReference type="InterPro" id="IPR043502">
    <property type="entry name" value="DNA/RNA_pol_sf"/>
</dbReference>
<dbReference type="Gene3D" id="3.90.1600.10">
    <property type="entry name" value="Palm domain of DNA polymerase"/>
    <property type="match status" value="1"/>
</dbReference>
<evidence type="ECO:0000313" key="1">
    <source>
        <dbReference type="EnsemblMetazoa" id="XP_031784147"/>
    </source>
</evidence>